<evidence type="ECO:0000313" key="1">
    <source>
        <dbReference type="EMBL" id="KAK4028427.1"/>
    </source>
</evidence>
<organism evidence="1 2">
    <name type="scientific">Daphnia magna</name>
    <dbReference type="NCBI Taxonomy" id="35525"/>
    <lineage>
        <taxon>Eukaryota</taxon>
        <taxon>Metazoa</taxon>
        <taxon>Ecdysozoa</taxon>
        <taxon>Arthropoda</taxon>
        <taxon>Crustacea</taxon>
        <taxon>Branchiopoda</taxon>
        <taxon>Diplostraca</taxon>
        <taxon>Cladocera</taxon>
        <taxon>Anomopoda</taxon>
        <taxon>Daphniidae</taxon>
        <taxon>Daphnia</taxon>
    </lineage>
</organism>
<sequence>MLRCLKMLKHLSEATIFTELIIELYNCEIYVTLPVMMQLSKRIILKNHFDIPYHHLPVSNQMESITCRENSALIFVFQESLYVMSTALHKGTMSCINRGYLNL</sequence>
<accession>A0ABR0ATI5</accession>
<proteinExistence type="predicted"/>
<comment type="caution">
    <text evidence="1">The sequence shown here is derived from an EMBL/GenBank/DDBJ whole genome shotgun (WGS) entry which is preliminary data.</text>
</comment>
<dbReference type="Proteomes" id="UP001234178">
    <property type="component" value="Unassembled WGS sequence"/>
</dbReference>
<evidence type="ECO:0000313" key="2">
    <source>
        <dbReference type="Proteomes" id="UP001234178"/>
    </source>
</evidence>
<reference evidence="1 2" key="1">
    <citation type="journal article" date="2023" name="Nucleic Acids Res.">
        <title>The hologenome of Daphnia magna reveals possible DNA methylation and microbiome-mediated evolution of the host genome.</title>
        <authorList>
            <person name="Chaturvedi A."/>
            <person name="Li X."/>
            <person name="Dhandapani V."/>
            <person name="Marshall H."/>
            <person name="Kissane S."/>
            <person name="Cuenca-Cambronero M."/>
            <person name="Asole G."/>
            <person name="Calvet F."/>
            <person name="Ruiz-Romero M."/>
            <person name="Marangio P."/>
            <person name="Guigo R."/>
            <person name="Rago D."/>
            <person name="Mirbahai L."/>
            <person name="Eastwood N."/>
            <person name="Colbourne J.K."/>
            <person name="Zhou J."/>
            <person name="Mallon E."/>
            <person name="Orsini L."/>
        </authorList>
    </citation>
    <scope>NUCLEOTIDE SEQUENCE [LARGE SCALE GENOMIC DNA]</scope>
    <source>
        <strain evidence="1">LRV0_1</strain>
    </source>
</reference>
<dbReference type="EMBL" id="JAOYFB010000038">
    <property type="protein sequence ID" value="KAK4028427.1"/>
    <property type="molecule type" value="Genomic_DNA"/>
</dbReference>
<gene>
    <name evidence="1" type="ORF">OUZ56_017705</name>
</gene>
<keyword evidence="2" id="KW-1185">Reference proteome</keyword>
<protein>
    <submittedName>
        <fullName evidence="1">Uncharacterized protein</fullName>
    </submittedName>
</protein>
<name>A0ABR0ATI5_9CRUS</name>